<comment type="caution">
    <text evidence="1">The sequence shown here is derived from an EMBL/GenBank/DDBJ whole genome shotgun (WGS) entry which is preliminary data.</text>
</comment>
<dbReference type="RefSeq" id="WP_344531049.1">
    <property type="nucleotide sequence ID" value="NZ_BAAAPE010000012.1"/>
</dbReference>
<evidence type="ECO:0000313" key="2">
    <source>
        <dbReference type="Proteomes" id="UP001500016"/>
    </source>
</evidence>
<evidence type="ECO:0000313" key="1">
    <source>
        <dbReference type="EMBL" id="GAA2084360.1"/>
    </source>
</evidence>
<dbReference type="Pfam" id="PF13822">
    <property type="entry name" value="ACC_epsilon"/>
    <property type="match status" value="1"/>
</dbReference>
<name>A0ABN2W5L4_9ACTN</name>
<reference evidence="1 2" key="1">
    <citation type="journal article" date="2019" name="Int. J. Syst. Evol. Microbiol.">
        <title>The Global Catalogue of Microorganisms (GCM) 10K type strain sequencing project: providing services to taxonomists for standard genome sequencing and annotation.</title>
        <authorList>
            <consortium name="The Broad Institute Genomics Platform"/>
            <consortium name="The Broad Institute Genome Sequencing Center for Infectious Disease"/>
            <person name="Wu L."/>
            <person name="Ma J."/>
        </authorList>
    </citation>
    <scope>NUCLEOTIDE SEQUENCE [LARGE SCALE GENOMIC DNA]</scope>
    <source>
        <strain evidence="1 2">JCM 15478</strain>
    </source>
</reference>
<dbReference type="EMBL" id="BAAAPE010000012">
    <property type="protein sequence ID" value="GAA2084360.1"/>
    <property type="molecule type" value="Genomic_DNA"/>
</dbReference>
<gene>
    <name evidence="1" type="ORF">GCM10009801_45460</name>
</gene>
<proteinExistence type="predicted"/>
<keyword evidence="2" id="KW-1185">Reference proteome</keyword>
<protein>
    <recommendedName>
        <fullName evidence="3">Acyl-CoA carboxylase subunit epsilon</fullName>
    </recommendedName>
</protein>
<evidence type="ECO:0008006" key="3">
    <source>
        <dbReference type="Google" id="ProtNLM"/>
    </source>
</evidence>
<dbReference type="Proteomes" id="UP001500016">
    <property type="component" value="Unassembled WGS sequence"/>
</dbReference>
<accession>A0ABN2W5L4</accession>
<sequence>MAAPTIRVVRGNPDTEELVALTTVLHAMSRANAELPAVRQEFAAWARARLTDHRPATSWRAGP</sequence>
<dbReference type="InterPro" id="IPR032716">
    <property type="entry name" value="ACC_epsilon"/>
</dbReference>
<organism evidence="1 2">
    <name type="scientific">Streptomyces albiaxialis</name>
    <dbReference type="NCBI Taxonomy" id="329523"/>
    <lineage>
        <taxon>Bacteria</taxon>
        <taxon>Bacillati</taxon>
        <taxon>Actinomycetota</taxon>
        <taxon>Actinomycetes</taxon>
        <taxon>Kitasatosporales</taxon>
        <taxon>Streptomycetaceae</taxon>
        <taxon>Streptomyces</taxon>
    </lineage>
</organism>